<name>A0ABD1TFU0_9LAMI</name>
<accession>A0ABD1TFU0</accession>
<dbReference type="AlphaFoldDB" id="A0ABD1TFU0"/>
<dbReference type="EMBL" id="JBFOLK010000005">
    <property type="protein sequence ID" value="KAL2511586.1"/>
    <property type="molecule type" value="Genomic_DNA"/>
</dbReference>
<sequence length="126" mass="13351">MLEGIAVCVPSPVGRMPTPVGRGIGESRVPVGEALEKPSPSGRGVGESRVPVGEALEKAESGEALEKSRVPVGEALENAGSQWERQLTSLGSPLNDCVRVGLILGRMRRVSSDMVIRWPQLIIISI</sequence>
<reference evidence="2" key="1">
    <citation type="submission" date="2024-07" db="EMBL/GenBank/DDBJ databases">
        <title>Two chromosome-level genome assemblies of Korean endemic species Abeliophyllum distichum and Forsythia ovata (Oleaceae).</title>
        <authorList>
            <person name="Jang H."/>
        </authorList>
    </citation>
    <scope>NUCLEOTIDE SEQUENCE [LARGE SCALE GENOMIC DNA]</scope>
</reference>
<dbReference type="Proteomes" id="UP001604336">
    <property type="component" value="Unassembled WGS sequence"/>
</dbReference>
<organism evidence="1 2">
    <name type="scientific">Abeliophyllum distichum</name>
    <dbReference type="NCBI Taxonomy" id="126358"/>
    <lineage>
        <taxon>Eukaryota</taxon>
        <taxon>Viridiplantae</taxon>
        <taxon>Streptophyta</taxon>
        <taxon>Embryophyta</taxon>
        <taxon>Tracheophyta</taxon>
        <taxon>Spermatophyta</taxon>
        <taxon>Magnoliopsida</taxon>
        <taxon>eudicotyledons</taxon>
        <taxon>Gunneridae</taxon>
        <taxon>Pentapetalae</taxon>
        <taxon>asterids</taxon>
        <taxon>lamiids</taxon>
        <taxon>Lamiales</taxon>
        <taxon>Oleaceae</taxon>
        <taxon>Forsythieae</taxon>
        <taxon>Abeliophyllum</taxon>
    </lineage>
</organism>
<keyword evidence="2" id="KW-1185">Reference proteome</keyword>
<protein>
    <submittedName>
        <fullName evidence="1">Uncharacterized protein</fullName>
    </submittedName>
</protein>
<gene>
    <name evidence="1" type="ORF">Adt_17186</name>
</gene>
<proteinExistence type="predicted"/>
<evidence type="ECO:0000313" key="2">
    <source>
        <dbReference type="Proteomes" id="UP001604336"/>
    </source>
</evidence>
<comment type="caution">
    <text evidence="1">The sequence shown here is derived from an EMBL/GenBank/DDBJ whole genome shotgun (WGS) entry which is preliminary data.</text>
</comment>
<evidence type="ECO:0000313" key="1">
    <source>
        <dbReference type="EMBL" id="KAL2511586.1"/>
    </source>
</evidence>